<dbReference type="PANTHER" id="PTHR14859:SF1">
    <property type="entry name" value="PGAP2-INTERACTING PROTEIN"/>
    <property type="match status" value="1"/>
</dbReference>
<evidence type="ECO:0000313" key="2">
    <source>
        <dbReference type="EMBL" id="UVF21073.1"/>
    </source>
</evidence>
<keyword evidence="3" id="KW-1185">Reference proteome</keyword>
<dbReference type="InterPro" id="IPR005135">
    <property type="entry name" value="Endo/exonuclease/phosphatase"/>
</dbReference>
<proteinExistence type="predicted"/>
<accession>A0ABY5RVL2</accession>
<protein>
    <submittedName>
        <fullName evidence="2">Endonuclease/exonuclease/phosphatase family protein</fullName>
    </submittedName>
</protein>
<feature type="domain" description="Endonuclease/exonuclease/phosphatase" evidence="1">
    <location>
        <begin position="11"/>
        <end position="237"/>
    </location>
</feature>
<sequence>MTRGGQVPRIMTYNVHRCLGTDGRLSPARIAGVIAAYEPDVVALQELDVGRVRTGGIDQAHAIAQALGMQVHFHASLKALEEEYGNAILTHRPSHLVKAEALPGWARKPGLEPRGALWAEVQIGGTGVQVINTHLGLRRHERLAQIEALLSPRWLGHQACREPVILLGDLNATPRSRAYRRLASQLWDAQARLPKPRATFPSRLPFLRIDHVFVSRSIRVMRVETVRTPLARIASDHLPLLVEFQVAHGQVNKSSLAHAQE</sequence>
<dbReference type="InterPro" id="IPR051916">
    <property type="entry name" value="GPI-anchor_lipid_remodeler"/>
</dbReference>
<gene>
    <name evidence="2" type="ORF">HPT29_008105</name>
</gene>
<dbReference type="EMBL" id="CP102845">
    <property type="protein sequence ID" value="UVF21073.1"/>
    <property type="molecule type" value="Genomic_DNA"/>
</dbReference>
<dbReference type="Proteomes" id="UP001017257">
    <property type="component" value="Chromosome"/>
</dbReference>
<dbReference type="SUPFAM" id="SSF56219">
    <property type="entry name" value="DNase I-like"/>
    <property type="match status" value="1"/>
</dbReference>
<dbReference type="Gene3D" id="3.60.10.10">
    <property type="entry name" value="Endonuclease/exonuclease/phosphatase"/>
    <property type="match status" value="1"/>
</dbReference>
<keyword evidence="2" id="KW-0378">Hydrolase</keyword>
<evidence type="ECO:0000313" key="3">
    <source>
        <dbReference type="Proteomes" id="UP001017257"/>
    </source>
</evidence>
<dbReference type="PANTHER" id="PTHR14859">
    <property type="entry name" value="CALCOFLUOR WHITE HYPERSENSITIVE PROTEIN PRECURSOR"/>
    <property type="match status" value="1"/>
</dbReference>
<keyword evidence="2" id="KW-0540">Nuclease</keyword>
<keyword evidence="2" id="KW-0255">Endonuclease</keyword>
<organism evidence="2 3">
    <name type="scientific">Microvirga terrae</name>
    <dbReference type="NCBI Taxonomy" id="2740529"/>
    <lineage>
        <taxon>Bacteria</taxon>
        <taxon>Pseudomonadati</taxon>
        <taxon>Pseudomonadota</taxon>
        <taxon>Alphaproteobacteria</taxon>
        <taxon>Hyphomicrobiales</taxon>
        <taxon>Methylobacteriaceae</taxon>
        <taxon>Microvirga</taxon>
    </lineage>
</organism>
<name>A0ABY5RVL2_9HYPH</name>
<dbReference type="InterPro" id="IPR036691">
    <property type="entry name" value="Endo/exonu/phosph_ase_sf"/>
</dbReference>
<dbReference type="Pfam" id="PF03372">
    <property type="entry name" value="Exo_endo_phos"/>
    <property type="match status" value="1"/>
</dbReference>
<evidence type="ECO:0000259" key="1">
    <source>
        <dbReference type="Pfam" id="PF03372"/>
    </source>
</evidence>
<dbReference type="GO" id="GO:0004519">
    <property type="term" value="F:endonuclease activity"/>
    <property type="evidence" value="ECO:0007669"/>
    <property type="project" value="UniProtKB-KW"/>
</dbReference>
<reference evidence="2" key="1">
    <citation type="submission" date="2022-08" db="EMBL/GenBank/DDBJ databases">
        <title>Microvirga terrae sp. nov., isolated from soil.</title>
        <authorList>
            <person name="Kim K.H."/>
            <person name="Seo Y.L."/>
            <person name="Kim J.M."/>
            <person name="Lee J.K."/>
            <person name="Han D.M."/>
            <person name="Jeon C.O."/>
        </authorList>
    </citation>
    <scope>NUCLEOTIDE SEQUENCE</scope>
    <source>
        <strain evidence="2">R24</strain>
    </source>
</reference>